<name>A0A3N5Y9R3_9ALTE</name>
<dbReference type="AlphaFoldDB" id="A0A3N5Y9R3"/>
<dbReference type="EMBL" id="RPOK01000005">
    <property type="protein sequence ID" value="RPJ65425.1"/>
    <property type="molecule type" value="Genomic_DNA"/>
</dbReference>
<evidence type="ECO:0000256" key="1">
    <source>
        <dbReference type="SAM" id="Phobius"/>
    </source>
</evidence>
<dbReference type="CDD" id="cd21809">
    <property type="entry name" value="ABC-2_lan_permease-like"/>
    <property type="match status" value="1"/>
</dbReference>
<accession>A0A3N5Y9R3</accession>
<feature type="transmembrane region" description="Helical" evidence="1">
    <location>
        <begin position="218"/>
        <end position="240"/>
    </location>
</feature>
<feature type="transmembrane region" description="Helical" evidence="1">
    <location>
        <begin position="17"/>
        <end position="38"/>
    </location>
</feature>
<evidence type="ECO:0000313" key="2">
    <source>
        <dbReference type="EMBL" id="RPJ65425.1"/>
    </source>
</evidence>
<protein>
    <recommendedName>
        <fullName evidence="4">ABC transporter permease</fullName>
    </recommendedName>
</protein>
<keyword evidence="1" id="KW-1133">Transmembrane helix</keyword>
<sequence>MFLTLLKVELLKTKRTLALLIMFACPLMVVTLLGLMSFNQEQVIDESFSWQHFWFSTTAIWGYFMLPLYIALVTALLNQTEHKVAGWRFMHALPLSAVNLFWAKATLAWLYLMGACLALYVFTLGMSGLLVAFKGWPSAGLFDFPYWQNMLKTAVAALPILLIQHIVSWRFANIVAPLALGVIATMGIMQVSSSKEHWFYYPWSYVLVANNNQNPETIGTALTLSAVLAVVLMLVGSVWAHKRQVLA</sequence>
<dbReference type="Proteomes" id="UP000275281">
    <property type="component" value="Unassembled WGS sequence"/>
</dbReference>
<proteinExistence type="predicted"/>
<dbReference type="RefSeq" id="WP_124028972.1">
    <property type="nucleotide sequence ID" value="NZ_JBHRSN010000014.1"/>
</dbReference>
<organism evidence="2 3">
    <name type="scientific">Alteromonas sediminis</name>
    <dbReference type="NCBI Taxonomy" id="2259342"/>
    <lineage>
        <taxon>Bacteria</taxon>
        <taxon>Pseudomonadati</taxon>
        <taxon>Pseudomonadota</taxon>
        <taxon>Gammaproteobacteria</taxon>
        <taxon>Alteromonadales</taxon>
        <taxon>Alteromonadaceae</taxon>
        <taxon>Alteromonas/Salinimonas group</taxon>
        <taxon>Alteromonas</taxon>
    </lineage>
</organism>
<dbReference type="Pfam" id="PF12730">
    <property type="entry name" value="ABC2_membrane_4"/>
    <property type="match status" value="1"/>
</dbReference>
<feature type="transmembrane region" description="Helical" evidence="1">
    <location>
        <begin position="58"/>
        <end position="77"/>
    </location>
</feature>
<dbReference type="OrthoDB" id="6388458at2"/>
<reference evidence="2 3" key="1">
    <citation type="submission" date="2018-11" db="EMBL/GenBank/DDBJ databases">
        <authorList>
            <person name="Ye M.-Q."/>
            <person name="Du Z.-J."/>
        </authorList>
    </citation>
    <scope>NUCLEOTIDE SEQUENCE [LARGE SCALE GENOMIC DNA]</scope>
    <source>
        <strain evidence="2 3">U0105</strain>
    </source>
</reference>
<evidence type="ECO:0008006" key="4">
    <source>
        <dbReference type="Google" id="ProtNLM"/>
    </source>
</evidence>
<gene>
    <name evidence="2" type="ORF">DRW07_16105</name>
</gene>
<feature type="transmembrane region" description="Helical" evidence="1">
    <location>
        <begin position="108"/>
        <end position="133"/>
    </location>
</feature>
<feature type="transmembrane region" description="Helical" evidence="1">
    <location>
        <begin position="171"/>
        <end position="191"/>
    </location>
</feature>
<keyword evidence="1" id="KW-0812">Transmembrane</keyword>
<keyword evidence="3" id="KW-1185">Reference proteome</keyword>
<evidence type="ECO:0000313" key="3">
    <source>
        <dbReference type="Proteomes" id="UP000275281"/>
    </source>
</evidence>
<comment type="caution">
    <text evidence="2">The sequence shown here is derived from an EMBL/GenBank/DDBJ whole genome shotgun (WGS) entry which is preliminary data.</text>
</comment>
<keyword evidence="1" id="KW-0472">Membrane</keyword>